<evidence type="ECO:0000313" key="3">
    <source>
        <dbReference type="EMBL" id="ORZ29276.1"/>
    </source>
</evidence>
<dbReference type="InterPro" id="IPR040410">
    <property type="entry name" value="UPF0658_Golgi"/>
</dbReference>
<dbReference type="AlphaFoldDB" id="A0A1Y2H402"/>
<proteinExistence type="predicted"/>
<keyword evidence="2" id="KW-0472">Membrane</keyword>
<feature type="compositionally biased region" description="Low complexity" evidence="1">
    <location>
        <begin position="342"/>
        <end position="352"/>
    </location>
</feature>
<feature type="transmembrane region" description="Helical" evidence="2">
    <location>
        <begin position="20"/>
        <end position="47"/>
    </location>
</feature>
<protein>
    <submittedName>
        <fullName evidence="3">Uncharacterized protein</fullName>
    </submittedName>
</protein>
<dbReference type="PANTHER" id="PTHR34391">
    <property type="entry name" value="UPF0658 GOLGI APPARATUS MEMBRANE PROTEIN C1952.10C-RELATED"/>
    <property type="match status" value="1"/>
</dbReference>
<sequence>MVFTAIGRANFRAFVAKSKVARIAVAVCGIQAIIQLILESIVAVFFVNQLSTVPVGVNADVERVRKLAGALSVYHGIYILAALWQPFLTMDSIAQQNSIQLIIVLVLNGGLFGYAVVQYMQETSAFNELRTLLTAARSNVQLQASPPASLAMHILSIAVSSIFMFTTLYWTWKLRSEYNWAIYRKVGADRGTRKRLTVYFVLMMLLKLDVFFYFTFAVQFLVILYQATGELADILIHVGVSLVMIPILYFFCVRGIKTENQYMTMAFMAGTLGALGYLIDKQRQVLVQARFDSFRRSLSFAIIGCIVMAIITFVVSYRALRNFGLGLQQQLANKDGIQTPASSSQVAASKSAGGPTVEASPTELEAGNGGQRGVPDRTGQA</sequence>
<feature type="transmembrane region" description="Helical" evidence="2">
    <location>
        <begin position="299"/>
        <end position="320"/>
    </location>
</feature>
<dbReference type="Proteomes" id="UP000193411">
    <property type="component" value="Unassembled WGS sequence"/>
</dbReference>
<dbReference type="GO" id="GO:0005794">
    <property type="term" value="C:Golgi apparatus"/>
    <property type="evidence" value="ECO:0007669"/>
    <property type="project" value="TreeGrafter"/>
</dbReference>
<reference evidence="3 4" key="1">
    <citation type="submission" date="2016-07" db="EMBL/GenBank/DDBJ databases">
        <title>Pervasive Adenine N6-methylation of Active Genes in Fungi.</title>
        <authorList>
            <consortium name="DOE Joint Genome Institute"/>
            <person name="Mondo S.J."/>
            <person name="Dannebaum R.O."/>
            <person name="Kuo R.C."/>
            <person name="Labutti K."/>
            <person name="Haridas S."/>
            <person name="Kuo A."/>
            <person name="Salamov A."/>
            <person name="Ahrendt S.R."/>
            <person name="Lipzen A."/>
            <person name="Sullivan W."/>
            <person name="Andreopoulos W.B."/>
            <person name="Clum A."/>
            <person name="Lindquist E."/>
            <person name="Daum C."/>
            <person name="Ramamoorthy G.K."/>
            <person name="Gryganskyi A."/>
            <person name="Culley D."/>
            <person name="Magnuson J.K."/>
            <person name="James T.Y."/>
            <person name="O'Malley M.A."/>
            <person name="Stajich J.E."/>
            <person name="Spatafora J.W."/>
            <person name="Visel A."/>
            <person name="Grigoriev I.V."/>
        </authorList>
    </citation>
    <scope>NUCLEOTIDE SEQUENCE [LARGE SCALE GENOMIC DNA]</scope>
    <source>
        <strain evidence="3 4">PL171</strain>
    </source>
</reference>
<gene>
    <name evidence="3" type="ORF">BCR44DRAFT_224403</name>
</gene>
<feature type="transmembrane region" description="Helical" evidence="2">
    <location>
        <begin position="150"/>
        <end position="172"/>
    </location>
</feature>
<feature type="transmembrane region" description="Helical" evidence="2">
    <location>
        <begin position="198"/>
        <end position="222"/>
    </location>
</feature>
<evidence type="ECO:0000256" key="2">
    <source>
        <dbReference type="SAM" id="Phobius"/>
    </source>
</evidence>
<dbReference type="OrthoDB" id="2448307at2759"/>
<keyword evidence="4" id="KW-1185">Reference proteome</keyword>
<name>A0A1Y2H402_9FUNG</name>
<feature type="region of interest" description="Disordered" evidence="1">
    <location>
        <begin position="342"/>
        <end position="381"/>
    </location>
</feature>
<organism evidence="3 4">
    <name type="scientific">Catenaria anguillulae PL171</name>
    <dbReference type="NCBI Taxonomy" id="765915"/>
    <lineage>
        <taxon>Eukaryota</taxon>
        <taxon>Fungi</taxon>
        <taxon>Fungi incertae sedis</taxon>
        <taxon>Blastocladiomycota</taxon>
        <taxon>Blastocladiomycetes</taxon>
        <taxon>Blastocladiales</taxon>
        <taxon>Catenariaceae</taxon>
        <taxon>Catenaria</taxon>
    </lineage>
</organism>
<keyword evidence="2" id="KW-1133">Transmembrane helix</keyword>
<feature type="transmembrane region" description="Helical" evidence="2">
    <location>
        <begin position="67"/>
        <end position="87"/>
    </location>
</feature>
<comment type="caution">
    <text evidence="3">The sequence shown here is derived from an EMBL/GenBank/DDBJ whole genome shotgun (WGS) entry which is preliminary data.</text>
</comment>
<dbReference type="PANTHER" id="PTHR34391:SF1">
    <property type="entry name" value="UPF0658 GOLGI APPARATUS MEMBRANE PROTEIN C1952.10C-RELATED"/>
    <property type="match status" value="1"/>
</dbReference>
<dbReference type="EMBL" id="MCFL01000253">
    <property type="protein sequence ID" value="ORZ29276.1"/>
    <property type="molecule type" value="Genomic_DNA"/>
</dbReference>
<feature type="transmembrane region" description="Helical" evidence="2">
    <location>
        <begin position="99"/>
        <end position="120"/>
    </location>
</feature>
<accession>A0A1Y2H402</accession>
<evidence type="ECO:0000256" key="1">
    <source>
        <dbReference type="SAM" id="MobiDB-lite"/>
    </source>
</evidence>
<evidence type="ECO:0000313" key="4">
    <source>
        <dbReference type="Proteomes" id="UP000193411"/>
    </source>
</evidence>
<feature type="transmembrane region" description="Helical" evidence="2">
    <location>
        <begin position="234"/>
        <end position="253"/>
    </location>
</feature>
<keyword evidence="2" id="KW-0812">Transmembrane</keyword>